<dbReference type="Proteomes" id="UP000515146">
    <property type="component" value="Unplaced"/>
</dbReference>
<accession>A0A6P6Y871</accession>
<keyword evidence="1" id="KW-1185">Reference proteome</keyword>
<sequence length="177" mass="20529">MSQNFVFSFSCFFFSKIKFFTIKLDKIVKVSSINTAMQTVSFKEDKVKIIGSHRGKLSSFKIKGTAASKYEFSVRFDEILSKIPHHLQPGTVAFTLYSNAKDFAIICHRHTMTKNYGQVIVDSYSSIKDVTITPKFHNILHYWQDAAKFGPIYRNSSYKYERVHQNNKRVQSPHQKI</sequence>
<gene>
    <name evidence="2" type="primary">LOC113795205</name>
</gene>
<evidence type="ECO:0000313" key="1">
    <source>
        <dbReference type="Proteomes" id="UP000515146"/>
    </source>
</evidence>
<evidence type="ECO:0000313" key="2">
    <source>
        <dbReference type="RefSeq" id="XP_027201201.1"/>
    </source>
</evidence>
<dbReference type="RefSeq" id="XP_027201201.1">
    <property type="nucleotide sequence ID" value="XM_027345400.1"/>
</dbReference>
<dbReference type="InParanoid" id="A0A6P6Y871"/>
<proteinExistence type="predicted"/>
<protein>
    <submittedName>
        <fullName evidence="2">Uncharacterized protein LOC113795205</fullName>
    </submittedName>
</protein>
<dbReference type="KEGG" id="dpte:113795205"/>
<reference evidence="2" key="1">
    <citation type="submission" date="2025-08" db="UniProtKB">
        <authorList>
            <consortium name="RefSeq"/>
        </authorList>
    </citation>
    <scope>IDENTIFICATION</scope>
    <source>
        <strain evidence="2">Airmid</strain>
    </source>
</reference>
<name>A0A6P6Y871_DERPT</name>
<organism evidence="1 2">
    <name type="scientific">Dermatophagoides pteronyssinus</name>
    <name type="common">European house dust mite</name>
    <dbReference type="NCBI Taxonomy" id="6956"/>
    <lineage>
        <taxon>Eukaryota</taxon>
        <taxon>Metazoa</taxon>
        <taxon>Ecdysozoa</taxon>
        <taxon>Arthropoda</taxon>
        <taxon>Chelicerata</taxon>
        <taxon>Arachnida</taxon>
        <taxon>Acari</taxon>
        <taxon>Acariformes</taxon>
        <taxon>Sarcoptiformes</taxon>
        <taxon>Astigmata</taxon>
        <taxon>Psoroptidia</taxon>
        <taxon>Analgoidea</taxon>
        <taxon>Pyroglyphidae</taxon>
        <taxon>Dermatophagoidinae</taxon>
        <taxon>Dermatophagoides</taxon>
    </lineage>
</organism>
<dbReference type="AlphaFoldDB" id="A0A6P6Y871"/>